<evidence type="ECO:0000313" key="4">
    <source>
        <dbReference type="Proteomes" id="UP001634393"/>
    </source>
</evidence>
<accession>A0ABD3RQX7</accession>
<feature type="compositionally biased region" description="Polar residues" evidence="1">
    <location>
        <begin position="194"/>
        <end position="210"/>
    </location>
</feature>
<keyword evidence="2" id="KW-1133">Transmembrane helix</keyword>
<evidence type="ECO:0000313" key="3">
    <source>
        <dbReference type="EMBL" id="KAL3814341.1"/>
    </source>
</evidence>
<feature type="region of interest" description="Disordered" evidence="1">
    <location>
        <begin position="44"/>
        <end position="444"/>
    </location>
</feature>
<feature type="compositionally biased region" description="Polar residues" evidence="1">
    <location>
        <begin position="344"/>
        <end position="358"/>
    </location>
</feature>
<feature type="compositionally biased region" description="Polar residues" evidence="1">
    <location>
        <begin position="279"/>
        <end position="319"/>
    </location>
</feature>
<feature type="compositionally biased region" description="Polar residues" evidence="1">
    <location>
        <begin position="260"/>
        <end position="271"/>
    </location>
</feature>
<feature type="compositionally biased region" description="Basic and acidic residues" evidence="1">
    <location>
        <begin position="211"/>
        <end position="221"/>
    </location>
</feature>
<name>A0ABD3RQX7_9LAMI</name>
<feature type="compositionally biased region" description="Basic and acidic residues" evidence="1">
    <location>
        <begin position="44"/>
        <end position="85"/>
    </location>
</feature>
<evidence type="ECO:0000256" key="2">
    <source>
        <dbReference type="SAM" id="Phobius"/>
    </source>
</evidence>
<gene>
    <name evidence="3" type="ORF">ACJIZ3_015609</name>
</gene>
<feature type="compositionally biased region" description="Acidic residues" evidence="1">
    <location>
        <begin position="86"/>
        <end position="99"/>
    </location>
</feature>
<dbReference type="Proteomes" id="UP001634393">
    <property type="component" value="Unassembled WGS sequence"/>
</dbReference>
<dbReference type="AlphaFoldDB" id="A0ABD3RQX7"/>
<feature type="compositionally biased region" description="Acidic residues" evidence="1">
    <location>
        <begin position="116"/>
        <end position="156"/>
    </location>
</feature>
<protein>
    <submittedName>
        <fullName evidence="3">Uncharacterized protein</fullName>
    </submittedName>
</protein>
<reference evidence="3 4" key="1">
    <citation type="submission" date="2024-12" db="EMBL/GenBank/DDBJ databases">
        <title>The unique morphological basis and parallel evolutionary history of personate flowers in Penstemon.</title>
        <authorList>
            <person name="Depatie T.H."/>
            <person name="Wessinger C.A."/>
        </authorList>
    </citation>
    <scope>NUCLEOTIDE SEQUENCE [LARGE SCALE GENOMIC DNA]</scope>
    <source>
        <strain evidence="3">WTNN_2</strain>
        <tissue evidence="3">Leaf</tissue>
    </source>
</reference>
<keyword evidence="4" id="KW-1185">Reference proteome</keyword>
<keyword evidence="2" id="KW-0472">Membrane</keyword>
<feature type="compositionally biased region" description="Basic and acidic residues" evidence="1">
    <location>
        <begin position="161"/>
        <end position="191"/>
    </location>
</feature>
<feature type="transmembrane region" description="Helical" evidence="2">
    <location>
        <begin position="20"/>
        <end position="37"/>
    </location>
</feature>
<feature type="compositionally biased region" description="Polar residues" evidence="1">
    <location>
        <begin position="433"/>
        <end position="444"/>
    </location>
</feature>
<proteinExistence type="predicted"/>
<feature type="compositionally biased region" description="Basic and acidic residues" evidence="1">
    <location>
        <begin position="229"/>
        <end position="247"/>
    </location>
</feature>
<comment type="caution">
    <text evidence="3">The sequence shown here is derived from an EMBL/GenBank/DDBJ whole genome shotgun (WGS) entry which is preliminary data.</text>
</comment>
<evidence type="ECO:0000256" key="1">
    <source>
        <dbReference type="SAM" id="MobiDB-lite"/>
    </source>
</evidence>
<keyword evidence="2" id="KW-0812">Transmembrane</keyword>
<dbReference type="PANTHER" id="PTHR33700">
    <property type="entry name" value="MYB-LIKE PROTEIN X"/>
    <property type="match status" value="1"/>
</dbReference>
<feature type="compositionally biased region" description="Basic and acidic residues" evidence="1">
    <location>
        <begin position="100"/>
        <end position="114"/>
    </location>
</feature>
<dbReference type="PANTHER" id="PTHR33700:SF4">
    <property type="entry name" value="MYB-LIKE PROTEIN X"/>
    <property type="match status" value="1"/>
</dbReference>
<sequence>MYRQSPSRNQRSKGIKAKHILQICLLLAVCFWLIYQVKHSHDKKKEFDESDAKTSLHEQEFLKLGRKDINPRLDKTNNKIEKHDEAPEEDEEEITEEKEEDNKNEGPEDKKIVETEGGENEIDEHEQENTEEEFVDDEKESDDSNENEPEEKDSEDAVGQTEKEIPVKHTDQESNDREIHEAREENYKADDASSAVTHDTQTTATEVVENSNEHLENKENNSEETNGSEIRRESEGEEGENAKDENRSNVTTIEIKENTLENSSLNDTETNGSHDHLVASNNSTEFASENHESSLQNMTESESNSETISLEHANNSTLDVDNKHFDSNSTISTETKDAELSFEDFSTVSNNTKSSASGKFTKEASVDADNNTESSEEENSDIGDGVRDEVLASETTVDPEEVLHESTDLSDSSNSLEEKDVRTDLDTLPEIQTEGTNSEDAAEE</sequence>
<feature type="compositionally biased region" description="Basic and acidic residues" evidence="1">
    <location>
        <begin position="416"/>
        <end position="425"/>
    </location>
</feature>
<organism evidence="3 4">
    <name type="scientific">Penstemon smallii</name>
    <dbReference type="NCBI Taxonomy" id="265156"/>
    <lineage>
        <taxon>Eukaryota</taxon>
        <taxon>Viridiplantae</taxon>
        <taxon>Streptophyta</taxon>
        <taxon>Embryophyta</taxon>
        <taxon>Tracheophyta</taxon>
        <taxon>Spermatophyta</taxon>
        <taxon>Magnoliopsida</taxon>
        <taxon>eudicotyledons</taxon>
        <taxon>Gunneridae</taxon>
        <taxon>Pentapetalae</taxon>
        <taxon>asterids</taxon>
        <taxon>lamiids</taxon>
        <taxon>Lamiales</taxon>
        <taxon>Plantaginaceae</taxon>
        <taxon>Cheloneae</taxon>
        <taxon>Penstemon</taxon>
    </lineage>
</organism>
<dbReference type="EMBL" id="JBJXBP010000008">
    <property type="protein sequence ID" value="KAL3814341.1"/>
    <property type="molecule type" value="Genomic_DNA"/>
</dbReference>